<dbReference type="AlphaFoldDB" id="A0ABD2UHY3"/>
<accession>A0ABD2UHY3</accession>
<sequence length="143" mass="17008">MSGSTVFPEMKDISSSRRIERAYGEIIQLLDEVELVSLEFYECVNFEDPIDFMYRILDTYCCINPNTLRDKHQILKIESVRQDISFVIGEPLWQRFNQVIVGNEENAEFYSFAWNKVTYFFFPKEAEKMVICFQMRVDKSKLI</sequence>
<protein>
    <submittedName>
        <fullName evidence="1">Uncharacterized protein</fullName>
    </submittedName>
</protein>
<organism evidence="1 2">
    <name type="scientific">Solanum stoloniferum</name>
    <dbReference type="NCBI Taxonomy" id="62892"/>
    <lineage>
        <taxon>Eukaryota</taxon>
        <taxon>Viridiplantae</taxon>
        <taxon>Streptophyta</taxon>
        <taxon>Embryophyta</taxon>
        <taxon>Tracheophyta</taxon>
        <taxon>Spermatophyta</taxon>
        <taxon>Magnoliopsida</taxon>
        <taxon>eudicotyledons</taxon>
        <taxon>Gunneridae</taxon>
        <taxon>Pentapetalae</taxon>
        <taxon>asterids</taxon>
        <taxon>lamiids</taxon>
        <taxon>Solanales</taxon>
        <taxon>Solanaceae</taxon>
        <taxon>Solanoideae</taxon>
        <taxon>Solaneae</taxon>
        <taxon>Solanum</taxon>
    </lineage>
</organism>
<reference evidence="1 2" key="1">
    <citation type="submission" date="2024-05" db="EMBL/GenBank/DDBJ databases">
        <title>De novo assembly of an allotetraploid wild potato.</title>
        <authorList>
            <person name="Hosaka A.J."/>
        </authorList>
    </citation>
    <scope>NUCLEOTIDE SEQUENCE [LARGE SCALE GENOMIC DNA]</scope>
    <source>
        <tissue evidence="1">Young leaves</tissue>
    </source>
</reference>
<comment type="caution">
    <text evidence="1">The sequence shown here is derived from an EMBL/GenBank/DDBJ whole genome shotgun (WGS) entry which is preliminary data.</text>
</comment>
<keyword evidence="2" id="KW-1185">Reference proteome</keyword>
<gene>
    <name evidence="1" type="ORF">AABB24_008923</name>
</gene>
<evidence type="ECO:0000313" key="2">
    <source>
        <dbReference type="Proteomes" id="UP001627284"/>
    </source>
</evidence>
<dbReference type="Proteomes" id="UP001627284">
    <property type="component" value="Unassembled WGS sequence"/>
</dbReference>
<dbReference type="EMBL" id="JBJKTR010000005">
    <property type="protein sequence ID" value="KAL3367801.1"/>
    <property type="molecule type" value="Genomic_DNA"/>
</dbReference>
<evidence type="ECO:0000313" key="1">
    <source>
        <dbReference type="EMBL" id="KAL3367801.1"/>
    </source>
</evidence>
<proteinExistence type="predicted"/>
<name>A0ABD2UHY3_9SOLN</name>